<gene>
    <name evidence="1" type="ORF">AVEN_240980_1</name>
</gene>
<dbReference type="Gene3D" id="3.30.420.10">
    <property type="entry name" value="Ribonuclease H-like superfamily/Ribonuclease H"/>
    <property type="match status" value="1"/>
</dbReference>
<dbReference type="PANTHER" id="PTHR47326">
    <property type="entry name" value="TRANSPOSABLE ELEMENT TC3 TRANSPOSASE-LIKE PROTEIN"/>
    <property type="match status" value="1"/>
</dbReference>
<evidence type="ECO:0000313" key="2">
    <source>
        <dbReference type="Proteomes" id="UP000499080"/>
    </source>
</evidence>
<accession>A0A4Y2RIH8</accession>
<proteinExistence type="predicted"/>
<dbReference type="Proteomes" id="UP000499080">
    <property type="component" value="Unassembled WGS sequence"/>
</dbReference>
<dbReference type="AlphaFoldDB" id="A0A4Y2RIH8"/>
<sequence>MQNKKQWNIFWTDEAHFRIHGYVNTQICRIWATKNPFVYQLVPLHSEKVTVSCGFTASFIEGIFFFKEIGPTGPVPSMVDAMNLFCATMAFQQRACVGHTLFMQDGAPTHIANPV</sequence>
<comment type="caution">
    <text evidence="1">The sequence shown here is derived from an EMBL/GenBank/DDBJ whole genome shotgun (WGS) entry which is preliminary data.</text>
</comment>
<dbReference type="InterPro" id="IPR036397">
    <property type="entry name" value="RNaseH_sf"/>
</dbReference>
<reference evidence="1 2" key="1">
    <citation type="journal article" date="2019" name="Sci. Rep.">
        <title>Orb-weaving spider Araneus ventricosus genome elucidates the spidroin gene catalogue.</title>
        <authorList>
            <person name="Kono N."/>
            <person name="Nakamura H."/>
            <person name="Ohtoshi R."/>
            <person name="Moran D.A.P."/>
            <person name="Shinohara A."/>
            <person name="Yoshida Y."/>
            <person name="Fujiwara M."/>
            <person name="Mori M."/>
            <person name="Tomita M."/>
            <person name="Arakawa K."/>
        </authorList>
    </citation>
    <scope>NUCLEOTIDE SEQUENCE [LARGE SCALE GENOMIC DNA]</scope>
</reference>
<dbReference type="OrthoDB" id="6432521at2759"/>
<dbReference type="EMBL" id="BGPR01017095">
    <property type="protein sequence ID" value="GBN75089.1"/>
    <property type="molecule type" value="Genomic_DNA"/>
</dbReference>
<dbReference type="GO" id="GO:0003676">
    <property type="term" value="F:nucleic acid binding"/>
    <property type="evidence" value="ECO:0007669"/>
    <property type="project" value="InterPro"/>
</dbReference>
<evidence type="ECO:0000313" key="1">
    <source>
        <dbReference type="EMBL" id="GBN75089.1"/>
    </source>
</evidence>
<dbReference type="PANTHER" id="PTHR47326:SF1">
    <property type="entry name" value="HTH PSQ-TYPE DOMAIN-CONTAINING PROTEIN"/>
    <property type="match status" value="1"/>
</dbReference>
<protein>
    <recommendedName>
        <fullName evidence="3">Transposable element Tc3 transposase</fullName>
    </recommendedName>
</protein>
<evidence type="ECO:0008006" key="3">
    <source>
        <dbReference type="Google" id="ProtNLM"/>
    </source>
</evidence>
<organism evidence="1 2">
    <name type="scientific">Araneus ventricosus</name>
    <name type="common">Orbweaver spider</name>
    <name type="synonym">Epeira ventricosa</name>
    <dbReference type="NCBI Taxonomy" id="182803"/>
    <lineage>
        <taxon>Eukaryota</taxon>
        <taxon>Metazoa</taxon>
        <taxon>Ecdysozoa</taxon>
        <taxon>Arthropoda</taxon>
        <taxon>Chelicerata</taxon>
        <taxon>Arachnida</taxon>
        <taxon>Araneae</taxon>
        <taxon>Araneomorphae</taxon>
        <taxon>Entelegynae</taxon>
        <taxon>Araneoidea</taxon>
        <taxon>Araneidae</taxon>
        <taxon>Araneus</taxon>
    </lineage>
</organism>
<name>A0A4Y2RIH8_ARAVE</name>
<keyword evidence="2" id="KW-1185">Reference proteome</keyword>